<proteinExistence type="predicted"/>
<gene>
    <name evidence="2" type="ORF">LVJ82_00800</name>
    <name evidence="1" type="ORF">LVJ82_16860</name>
</gene>
<dbReference type="EMBL" id="CP091511">
    <property type="protein sequence ID" value="UOO89090.1"/>
    <property type="molecule type" value="Genomic_DNA"/>
</dbReference>
<organism evidence="1 3">
    <name type="scientific">Vitreoscilla massiliensis</name>
    <dbReference type="NCBI Taxonomy" id="1689272"/>
    <lineage>
        <taxon>Bacteria</taxon>
        <taxon>Pseudomonadati</taxon>
        <taxon>Pseudomonadota</taxon>
        <taxon>Betaproteobacteria</taxon>
        <taxon>Neisseriales</taxon>
        <taxon>Neisseriaceae</taxon>
        <taxon>Vitreoscilla</taxon>
    </lineage>
</organism>
<reference evidence="1" key="1">
    <citation type="submission" date="2021-12" db="EMBL/GenBank/DDBJ databases">
        <authorList>
            <person name="Veyrier F.J."/>
        </authorList>
    </citation>
    <scope>NUCLEOTIDE SEQUENCE</scope>
    <source>
        <strain evidence="1">SN4</strain>
    </source>
</reference>
<evidence type="ECO:0000313" key="1">
    <source>
        <dbReference type="EMBL" id="UOO89090.1"/>
    </source>
</evidence>
<dbReference type="RefSeq" id="WP_058357238.1">
    <property type="nucleotide sequence ID" value="NZ_CABKVG010000010.1"/>
</dbReference>
<protein>
    <submittedName>
        <fullName evidence="1">Uncharacterized protein</fullName>
    </submittedName>
</protein>
<dbReference type="EMBL" id="CP091511">
    <property type="protein sequence ID" value="UOO89554.1"/>
    <property type="molecule type" value="Genomic_DNA"/>
</dbReference>
<reference evidence="1 3" key="2">
    <citation type="journal article" date="2022" name="Res Sq">
        <title>Evolution of multicellular longitudinally dividing oral cavity symbionts (Neisseriaceae).</title>
        <authorList>
            <person name="Nyongesa S."/>
            <person name="Weber P."/>
            <person name="Bernet E."/>
            <person name="Pullido F."/>
            <person name="Nieckarz M."/>
            <person name="Delaby M."/>
            <person name="Nieves C."/>
            <person name="Viehboeck T."/>
            <person name="Krause N."/>
            <person name="Rivera-Millot A."/>
            <person name="Nakamura A."/>
            <person name="Vischer N."/>
            <person name="VanNieuwenhze M."/>
            <person name="Brun Y."/>
            <person name="Cava F."/>
            <person name="Bulgheresi S."/>
            <person name="Veyrier F."/>
        </authorList>
    </citation>
    <scope>NUCLEOTIDE SEQUENCE [LARGE SCALE GENOMIC DNA]</scope>
    <source>
        <strain evidence="1 3">SN4</strain>
    </source>
</reference>
<keyword evidence="3" id="KW-1185">Reference proteome</keyword>
<sequence length="93" mass="10833">MKVIVVALSRRLRVEQIAVQSETLANALSEIKEEVANYIFDDCEVTDFDAFYDKVWSELTPLENALDFRSFLSSYNIGFDYKIIEINQTIDWD</sequence>
<evidence type="ECO:0000313" key="2">
    <source>
        <dbReference type="EMBL" id="UOO89554.1"/>
    </source>
</evidence>
<name>A0ABY4E148_9NEIS</name>
<accession>A0ABY4E148</accession>
<dbReference type="Proteomes" id="UP000832011">
    <property type="component" value="Chromosome"/>
</dbReference>
<evidence type="ECO:0000313" key="3">
    <source>
        <dbReference type="Proteomes" id="UP000832011"/>
    </source>
</evidence>